<keyword evidence="3" id="KW-0479">Metal-binding</keyword>
<dbReference type="InterPro" id="IPR054560">
    <property type="entry name" value="XylE-like_N"/>
</dbReference>
<gene>
    <name evidence="9" type="ORF">GA0111570_103317</name>
</gene>
<keyword evidence="5" id="KW-0058">Aromatic hydrocarbons catabolism</keyword>
<dbReference type="Gene3D" id="3.10.180.10">
    <property type="entry name" value="2,3-Dihydroxybiphenyl 1,2-Dioxygenase, domain 1"/>
    <property type="match status" value="2"/>
</dbReference>
<dbReference type="SUPFAM" id="SSF54593">
    <property type="entry name" value="Glyoxalase/Bleomycin resistance protein/Dihydroxybiphenyl dioxygenase"/>
    <property type="match status" value="1"/>
</dbReference>
<keyword evidence="6 9" id="KW-0223">Dioxygenase</keyword>
<dbReference type="InterPro" id="IPR004360">
    <property type="entry name" value="Glyas_Fos-R_dOase_dom"/>
</dbReference>
<keyword evidence="10" id="KW-1185">Reference proteome</keyword>
<dbReference type="EMBL" id="FMYF01000003">
    <property type="protein sequence ID" value="SDB81634.1"/>
    <property type="molecule type" value="Genomic_DNA"/>
</dbReference>
<evidence type="ECO:0000256" key="2">
    <source>
        <dbReference type="ARBA" id="ARBA00011881"/>
    </source>
</evidence>
<dbReference type="PROSITE" id="PS51819">
    <property type="entry name" value="VOC"/>
    <property type="match status" value="2"/>
</dbReference>
<dbReference type="OrthoDB" id="3827654at2"/>
<dbReference type="Pfam" id="PF00903">
    <property type="entry name" value="Glyoxalase"/>
    <property type="match status" value="1"/>
</dbReference>
<evidence type="ECO:0000256" key="4">
    <source>
        <dbReference type="ARBA" id="ARBA00022737"/>
    </source>
</evidence>
<evidence type="ECO:0000256" key="3">
    <source>
        <dbReference type="ARBA" id="ARBA00022723"/>
    </source>
</evidence>
<evidence type="ECO:0000256" key="5">
    <source>
        <dbReference type="ARBA" id="ARBA00022797"/>
    </source>
</evidence>
<dbReference type="InterPro" id="IPR029068">
    <property type="entry name" value="Glyas_Bleomycin-R_OHBP_Dase"/>
</dbReference>
<sequence length="307" mass="34236">MALTGVTRLGYVHAKVTDMADAKQHYCENLGLLPTTEEDGKLYLKGWDEWDHHSVLLEEGGVGVTKIGFKVNKVEDLDTIEKKAQAYGDVPTERMSAGENAEVSDGLRFRFGGHTIELYHDMTEVGVEVGVINPDSFPQEIKGIGAPILDHALLALDDVDGIERFFMEVLDFYPSERMVADHSEGAPVIATWLSAGNKTHDIAFLKGPDAKLHHFSFYLKDWGAVTAAADLLVHRDVPLDLVPTRHGITRGETTYFFDPSGNRNETFSGAYVMYPDRPCVTWTMDQLGKGLDYYRREVTDTFLTVFS</sequence>
<comment type="subunit">
    <text evidence="2">Homotetramer.</text>
</comment>
<keyword evidence="7" id="KW-0560">Oxidoreductase</keyword>
<evidence type="ECO:0000256" key="7">
    <source>
        <dbReference type="ARBA" id="ARBA00023002"/>
    </source>
</evidence>
<accession>A0A1G6GI59</accession>
<dbReference type="AlphaFoldDB" id="A0A1G6GI59"/>
<dbReference type="STRING" id="1577474.GA0111570_103317"/>
<evidence type="ECO:0000256" key="1">
    <source>
        <dbReference type="ARBA" id="ARBA00008784"/>
    </source>
</evidence>
<dbReference type="RefSeq" id="WP_092607997.1">
    <property type="nucleotide sequence ID" value="NZ_FMYF01000003.1"/>
</dbReference>
<keyword evidence="4" id="KW-0677">Repeat</keyword>
<comment type="similarity">
    <text evidence="1">Belongs to the extradiol ring-cleavage dioxygenase family.</text>
</comment>
<feature type="domain" description="VOC" evidence="8">
    <location>
        <begin position="8"/>
        <end position="121"/>
    </location>
</feature>
<proteinExistence type="inferred from homology"/>
<organism evidence="9 10">
    <name type="scientific">Raineyella antarctica</name>
    <dbReference type="NCBI Taxonomy" id="1577474"/>
    <lineage>
        <taxon>Bacteria</taxon>
        <taxon>Bacillati</taxon>
        <taxon>Actinomycetota</taxon>
        <taxon>Actinomycetes</taxon>
        <taxon>Propionibacteriales</taxon>
        <taxon>Propionibacteriaceae</taxon>
        <taxon>Raineyella</taxon>
    </lineage>
</organism>
<dbReference type="GO" id="GO:0046872">
    <property type="term" value="F:metal ion binding"/>
    <property type="evidence" value="ECO:0007669"/>
    <property type="project" value="UniProtKB-KW"/>
</dbReference>
<dbReference type="GO" id="GO:0051213">
    <property type="term" value="F:dioxygenase activity"/>
    <property type="evidence" value="ECO:0007669"/>
    <property type="project" value="UniProtKB-KW"/>
</dbReference>
<dbReference type="Proteomes" id="UP000199086">
    <property type="component" value="Unassembled WGS sequence"/>
</dbReference>
<protein>
    <submittedName>
        <fullName evidence="9">Catechol 2,3-dioxygenase</fullName>
    </submittedName>
</protein>
<evidence type="ECO:0000256" key="6">
    <source>
        <dbReference type="ARBA" id="ARBA00022964"/>
    </source>
</evidence>
<feature type="domain" description="VOC" evidence="8">
    <location>
        <begin position="148"/>
        <end position="269"/>
    </location>
</feature>
<evidence type="ECO:0000259" key="8">
    <source>
        <dbReference type="PROSITE" id="PS51819"/>
    </source>
</evidence>
<dbReference type="Pfam" id="PF22247">
    <property type="entry name" value="Diox-like_N"/>
    <property type="match status" value="1"/>
</dbReference>
<evidence type="ECO:0000313" key="10">
    <source>
        <dbReference type="Proteomes" id="UP000199086"/>
    </source>
</evidence>
<dbReference type="InterPro" id="IPR037523">
    <property type="entry name" value="VOC_core"/>
</dbReference>
<name>A0A1G6GI59_9ACTN</name>
<reference evidence="9 10" key="1">
    <citation type="submission" date="2016-06" db="EMBL/GenBank/DDBJ databases">
        <authorList>
            <person name="Olsen C.W."/>
            <person name="Carey S."/>
            <person name="Hinshaw L."/>
            <person name="Karasin A.I."/>
        </authorList>
    </citation>
    <scope>NUCLEOTIDE SEQUENCE [LARGE SCALE GENOMIC DNA]</scope>
    <source>
        <strain evidence="9 10">LZ-22</strain>
    </source>
</reference>
<evidence type="ECO:0000313" key="9">
    <source>
        <dbReference type="EMBL" id="SDB81634.1"/>
    </source>
</evidence>